<protein>
    <submittedName>
        <fullName evidence="3">Integrase core domain containing protein</fullName>
    </submittedName>
</protein>
<dbReference type="Gramene" id="PGSC0003DMT400085354">
    <property type="protein sequence ID" value="PGSC0003DMT400085354"/>
    <property type="gene ID" value="PGSC0003DMG400034925"/>
</dbReference>
<evidence type="ECO:0000313" key="4">
    <source>
        <dbReference type="Proteomes" id="UP000011115"/>
    </source>
</evidence>
<dbReference type="InParanoid" id="M1D9B9"/>
<feature type="domain" description="Putative plant transposon protein" evidence="2">
    <location>
        <begin position="34"/>
        <end position="245"/>
    </location>
</feature>
<proteinExistence type="predicted"/>
<evidence type="ECO:0000259" key="2">
    <source>
        <dbReference type="Pfam" id="PF20167"/>
    </source>
</evidence>
<dbReference type="PaxDb" id="4113-PGSC0003DMT400085354"/>
<accession>M1D9B9</accession>
<feature type="compositionally biased region" description="Polar residues" evidence="1">
    <location>
        <begin position="297"/>
        <end position="308"/>
    </location>
</feature>
<sequence length="324" mass="36910">MLNEHRRIARALTKERRVLTSILHKAPVIEDLLRRHRCEGMTRGLSNYNEEMTREFYASYATTAQNSISKWAMPVAQPPLQSTLMWGFQVDISEATICRFIYGPAHTLPINTIEYDYKICIVQSGSIQRDADQRETLLRWMERYIAEDGECTEWVQNPTLSIRKVTLSFAVKFFCLLVRNRHSPTQADNVVTWDRAVMKVAIMAGLEIDFAHILIAEIHKRAFKNTTTLPFPCLIFHLCREASVPIWHCDRLLEVTKTLDIDLIRDDANPVSPWMELKVDVPHLDVDLTADVEQIQADDSTIPAPTTDTQAPPSSATSQALSSS</sequence>
<dbReference type="HOGENOM" id="CLU_028647_1_1_1"/>
<reference evidence="3" key="2">
    <citation type="submission" date="2015-06" db="UniProtKB">
        <authorList>
            <consortium name="EnsemblPlants"/>
        </authorList>
    </citation>
    <scope>IDENTIFICATION</scope>
    <source>
        <strain evidence="3">DM1-3 516 R44</strain>
    </source>
</reference>
<organism evidence="3 4">
    <name type="scientific">Solanum tuberosum</name>
    <name type="common">Potato</name>
    <dbReference type="NCBI Taxonomy" id="4113"/>
    <lineage>
        <taxon>Eukaryota</taxon>
        <taxon>Viridiplantae</taxon>
        <taxon>Streptophyta</taxon>
        <taxon>Embryophyta</taxon>
        <taxon>Tracheophyta</taxon>
        <taxon>Spermatophyta</taxon>
        <taxon>Magnoliopsida</taxon>
        <taxon>eudicotyledons</taxon>
        <taxon>Gunneridae</taxon>
        <taxon>Pentapetalae</taxon>
        <taxon>asterids</taxon>
        <taxon>lamiids</taxon>
        <taxon>Solanales</taxon>
        <taxon>Solanaceae</taxon>
        <taxon>Solanoideae</taxon>
        <taxon>Solaneae</taxon>
        <taxon>Solanum</taxon>
    </lineage>
</organism>
<keyword evidence="4" id="KW-1185">Reference proteome</keyword>
<dbReference type="InterPro" id="IPR046796">
    <property type="entry name" value="Transposase_32_dom"/>
</dbReference>
<evidence type="ECO:0000256" key="1">
    <source>
        <dbReference type="SAM" id="MobiDB-lite"/>
    </source>
</evidence>
<feature type="region of interest" description="Disordered" evidence="1">
    <location>
        <begin position="297"/>
        <end position="324"/>
    </location>
</feature>
<evidence type="ECO:0000313" key="3">
    <source>
        <dbReference type="EnsemblPlants" id="PGSC0003DMT400085354"/>
    </source>
</evidence>
<feature type="compositionally biased region" description="Low complexity" evidence="1">
    <location>
        <begin position="309"/>
        <end position="324"/>
    </location>
</feature>
<dbReference type="Proteomes" id="UP000011115">
    <property type="component" value="Unassembled WGS sequence"/>
</dbReference>
<reference evidence="4" key="1">
    <citation type="journal article" date="2011" name="Nature">
        <title>Genome sequence and analysis of the tuber crop potato.</title>
        <authorList>
            <consortium name="The Potato Genome Sequencing Consortium"/>
        </authorList>
    </citation>
    <scope>NUCLEOTIDE SEQUENCE [LARGE SCALE GENOMIC DNA]</scope>
    <source>
        <strain evidence="4">cv. DM1-3 516 R44</strain>
    </source>
</reference>
<dbReference type="EnsemblPlants" id="PGSC0003DMT400085354">
    <property type="protein sequence ID" value="PGSC0003DMT400085354"/>
    <property type="gene ID" value="PGSC0003DMG400034925"/>
</dbReference>
<name>M1D9B9_SOLTU</name>
<dbReference type="Pfam" id="PF20167">
    <property type="entry name" value="Transposase_32"/>
    <property type="match status" value="1"/>
</dbReference>
<dbReference type="AlphaFoldDB" id="M1D9B9"/>